<dbReference type="EC" id="1.-.-.-" evidence="2"/>
<comment type="similarity">
    <text evidence="1">Belongs to the short-chain dehydrogenases/reductases (SDR) family.</text>
</comment>
<gene>
    <name evidence="2" type="primary">ykvO</name>
    <name evidence="2" type="ORF">DB43_HC00150</name>
</gene>
<evidence type="ECO:0000313" key="2">
    <source>
        <dbReference type="EMBL" id="KIA76950.1"/>
    </source>
</evidence>
<evidence type="ECO:0000313" key="3">
    <source>
        <dbReference type="Proteomes" id="UP000031307"/>
    </source>
</evidence>
<dbReference type="CDD" id="cd05233">
    <property type="entry name" value="SDR_c"/>
    <property type="match status" value="1"/>
</dbReference>
<dbReference type="Gene3D" id="3.40.50.720">
    <property type="entry name" value="NAD(P)-binding Rossmann-like Domain"/>
    <property type="match status" value="1"/>
</dbReference>
<dbReference type="RefSeq" id="WP_006341469.1">
    <property type="nucleotide sequence ID" value="NZ_BAWW01000055.1"/>
</dbReference>
<dbReference type="Pfam" id="PF13561">
    <property type="entry name" value="adh_short_C2"/>
    <property type="match status" value="1"/>
</dbReference>
<dbReference type="PRINTS" id="PR00081">
    <property type="entry name" value="GDHRDH"/>
</dbReference>
<reference evidence="2 3" key="1">
    <citation type="journal article" date="2014" name="Mol. Biol. Evol.">
        <title>Massive expansion of Ubiquitination-related gene families within the Chlamydiae.</title>
        <authorList>
            <person name="Domman D."/>
            <person name="Collingro A."/>
            <person name="Lagkouvardos I."/>
            <person name="Gehre L."/>
            <person name="Weinmaier T."/>
            <person name="Rattei T."/>
            <person name="Subtil A."/>
            <person name="Horn M."/>
        </authorList>
    </citation>
    <scope>NUCLEOTIDE SEQUENCE [LARGE SCALE GENOMIC DNA]</scope>
    <source>
        <strain evidence="2 3">OEW1</strain>
    </source>
</reference>
<dbReference type="AlphaFoldDB" id="A0A0C1C756"/>
<proteinExistence type="inferred from homology"/>
<dbReference type="InterPro" id="IPR036291">
    <property type="entry name" value="NAD(P)-bd_dom_sf"/>
</dbReference>
<keyword evidence="2" id="KW-0560">Oxidoreductase</keyword>
<name>A0A0C1C756_9BACT</name>
<dbReference type="SUPFAM" id="SSF51735">
    <property type="entry name" value="NAD(P)-binding Rossmann-fold domains"/>
    <property type="match status" value="1"/>
</dbReference>
<dbReference type="InterPro" id="IPR002347">
    <property type="entry name" value="SDR_fam"/>
</dbReference>
<dbReference type="EMBL" id="JSAM01000098">
    <property type="protein sequence ID" value="KIA76950.1"/>
    <property type="molecule type" value="Genomic_DNA"/>
</dbReference>
<dbReference type="FunFam" id="3.40.50.720:FF:000084">
    <property type="entry name" value="Short-chain dehydrogenase reductase"/>
    <property type="match status" value="1"/>
</dbReference>
<organism evidence="2 3">
    <name type="scientific">Parachlamydia acanthamoebae</name>
    <dbReference type="NCBI Taxonomy" id="83552"/>
    <lineage>
        <taxon>Bacteria</taxon>
        <taxon>Pseudomonadati</taxon>
        <taxon>Chlamydiota</taxon>
        <taxon>Chlamydiia</taxon>
        <taxon>Parachlamydiales</taxon>
        <taxon>Parachlamydiaceae</taxon>
        <taxon>Parachlamydia</taxon>
    </lineage>
</organism>
<sequence length="251" mass="27277">MTKKLEGKIAVITGGNSGLGFATAQLFVEEGAYVYITGRRQKELDAAVERIGYNVKGIQGDVSNLEDLDRLYATVKEESGHIDILFANAGTGEFASLENITEQHYDKIFDTNVKGLLFSVQKSLFLMREGGSIILNASMVSSKGIEAFSVYCASKAAIRSFARCWILDLKKRKIRVNVISPGTVPTEGYSNALKLTAQQISQYESQTAVVTPLGRVGKPEEVAKPVLFLATDDSSYITGIELFVDGGFAQI</sequence>
<dbReference type="PANTHER" id="PTHR43943">
    <property type="entry name" value="DEHYDROGENASE/REDUCTASE (SDR FAMILY) MEMBER 4"/>
    <property type="match status" value="1"/>
</dbReference>
<dbReference type="GO" id="GO:0016491">
    <property type="term" value="F:oxidoreductase activity"/>
    <property type="evidence" value="ECO:0007669"/>
    <property type="project" value="UniProtKB-KW"/>
</dbReference>
<comment type="caution">
    <text evidence="2">The sequence shown here is derived from an EMBL/GenBank/DDBJ whole genome shotgun (WGS) entry which is preliminary data.</text>
</comment>
<dbReference type="PATRIC" id="fig|83552.4.peg.1902"/>
<dbReference type="OMA" id="TETAACE"/>
<dbReference type="Proteomes" id="UP000031307">
    <property type="component" value="Unassembled WGS sequence"/>
</dbReference>
<evidence type="ECO:0000256" key="1">
    <source>
        <dbReference type="ARBA" id="ARBA00006484"/>
    </source>
</evidence>
<protein>
    <submittedName>
        <fullName evidence="2">Putative oxidoreductase YkvO</fullName>
        <ecNumber evidence="2">1.-.-.-</ecNumber>
    </submittedName>
</protein>
<dbReference type="PANTHER" id="PTHR43943:SF2">
    <property type="entry name" value="DEHYDROGENASE_REDUCTASE 4"/>
    <property type="match status" value="1"/>
</dbReference>
<accession>A0A0C1C756</accession>